<dbReference type="Gramene" id="novel_model_4444_5bd9a17a">
    <property type="protein sequence ID" value="cds.novel_model_4444_5bd9a17a"/>
    <property type="gene ID" value="novel_gene_2327_5bd9a17a"/>
</dbReference>
<evidence type="ECO:0000313" key="1">
    <source>
        <dbReference type="EnsemblPlants" id="cds.novel_model_4444_5bd9a17a"/>
    </source>
</evidence>
<evidence type="ECO:0000313" key="2">
    <source>
        <dbReference type="Proteomes" id="UP000596661"/>
    </source>
</evidence>
<reference evidence="1" key="1">
    <citation type="submission" date="2018-11" db="EMBL/GenBank/DDBJ databases">
        <authorList>
            <person name="Grassa J C."/>
        </authorList>
    </citation>
    <scope>NUCLEOTIDE SEQUENCE [LARGE SCALE GENOMIC DNA]</scope>
</reference>
<dbReference type="EnsemblPlants" id="novel_model_4444_5bd9a17a">
    <property type="protein sequence ID" value="cds.novel_model_4444_5bd9a17a"/>
    <property type="gene ID" value="novel_gene_2327_5bd9a17a"/>
</dbReference>
<dbReference type="EMBL" id="UZAU01000554">
    <property type="status" value="NOT_ANNOTATED_CDS"/>
    <property type="molecule type" value="Genomic_DNA"/>
</dbReference>
<keyword evidence="2" id="KW-1185">Reference proteome</keyword>
<name>A0A803R2X6_CANSA</name>
<protein>
    <submittedName>
        <fullName evidence="1">Uncharacterized protein</fullName>
    </submittedName>
</protein>
<sequence>MVNVREDVKNDLDVQDPPRYRVWIKSQTKRTKLVTDYDKKIAEKIAKLEEQLTQGQIQVQGQNDILTQALGTP</sequence>
<dbReference type="Proteomes" id="UP000596661">
    <property type="component" value="Chromosome 6"/>
</dbReference>
<proteinExistence type="predicted"/>
<accession>A0A803R2X6</accession>
<dbReference type="AlphaFoldDB" id="A0A803R2X6"/>
<reference evidence="1" key="2">
    <citation type="submission" date="2021-03" db="UniProtKB">
        <authorList>
            <consortium name="EnsemblPlants"/>
        </authorList>
    </citation>
    <scope>IDENTIFICATION</scope>
</reference>
<organism evidence="1 2">
    <name type="scientific">Cannabis sativa</name>
    <name type="common">Hemp</name>
    <name type="synonym">Marijuana</name>
    <dbReference type="NCBI Taxonomy" id="3483"/>
    <lineage>
        <taxon>Eukaryota</taxon>
        <taxon>Viridiplantae</taxon>
        <taxon>Streptophyta</taxon>
        <taxon>Embryophyta</taxon>
        <taxon>Tracheophyta</taxon>
        <taxon>Spermatophyta</taxon>
        <taxon>Magnoliopsida</taxon>
        <taxon>eudicotyledons</taxon>
        <taxon>Gunneridae</taxon>
        <taxon>Pentapetalae</taxon>
        <taxon>rosids</taxon>
        <taxon>fabids</taxon>
        <taxon>Rosales</taxon>
        <taxon>Cannabaceae</taxon>
        <taxon>Cannabis</taxon>
    </lineage>
</organism>